<reference evidence="1 2" key="1">
    <citation type="submission" date="2015-12" db="EMBL/GenBank/DDBJ databases">
        <authorList>
            <person name="Shamseldin A."/>
            <person name="Moawad H."/>
            <person name="Abd El-Rahim W.M."/>
            <person name="Sadowsky M.J."/>
        </authorList>
    </citation>
    <scope>NUCLEOTIDE SEQUENCE [LARGE SCALE GENOMIC DNA]</scope>
    <source>
        <strain evidence="1 2">Ar51</strain>
    </source>
</reference>
<evidence type="ECO:0008006" key="3">
    <source>
        <dbReference type="Google" id="ProtNLM"/>
    </source>
</evidence>
<dbReference type="KEGG" id="psul:AU252_22435"/>
<dbReference type="SUPFAM" id="SSF51182">
    <property type="entry name" value="RmlC-like cupins"/>
    <property type="match status" value="1"/>
</dbReference>
<dbReference type="RefSeq" id="WP_058932592.1">
    <property type="nucleotide sequence ID" value="NZ_CP013747.1"/>
</dbReference>
<dbReference type="AlphaFoldDB" id="A0A0U3GWS9"/>
<name>A0A0U3GWS9_9MICC</name>
<dbReference type="STRING" id="121292.AU252_22435"/>
<gene>
    <name evidence="1" type="ORF">AU252_22435</name>
</gene>
<dbReference type="Proteomes" id="UP000065151">
    <property type="component" value="Chromosome"/>
</dbReference>
<organism evidence="1">
    <name type="scientific">Pseudarthrobacter sulfonivorans</name>
    <dbReference type="NCBI Taxonomy" id="121292"/>
    <lineage>
        <taxon>Bacteria</taxon>
        <taxon>Bacillati</taxon>
        <taxon>Actinomycetota</taxon>
        <taxon>Actinomycetes</taxon>
        <taxon>Micrococcales</taxon>
        <taxon>Micrococcaceae</taxon>
        <taxon>Pseudarthrobacter</taxon>
    </lineage>
</organism>
<accession>A0A0U3GWS9</accession>
<proteinExistence type="predicted"/>
<evidence type="ECO:0000313" key="2">
    <source>
        <dbReference type="Proteomes" id="UP000065151"/>
    </source>
</evidence>
<dbReference type="InterPro" id="IPR011051">
    <property type="entry name" value="RmlC_Cupin_sf"/>
</dbReference>
<evidence type="ECO:0000313" key="1">
    <source>
        <dbReference type="EMBL" id="ALV43590.1"/>
    </source>
</evidence>
<protein>
    <recommendedName>
        <fullName evidence="3">Cupin</fullName>
    </recommendedName>
</protein>
<sequence length="125" mass="13867">MAKLSKDDETARVERMTGYEGRYREADGYTIAFEKFEEGGDFTPFYQGLPDDLCQSHHWGYVVRGRLIMHTPAGDEIVEAGEAYYTAPGHTDELDPGTELVEFSPTDELARTLAVVAQNLASDAS</sequence>
<dbReference type="EMBL" id="CP013747">
    <property type="protein sequence ID" value="ALV43590.1"/>
    <property type="molecule type" value="Genomic_DNA"/>
</dbReference>